<dbReference type="SUPFAM" id="SSF55874">
    <property type="entry name" value="ATPase domain of HSP90 chaperone/DNA topoisomerase II/histidine kinase"/>
    <property type="match status" value="1"/>
</dbReference>
<evidence type="ECO:0000256" key="12">
    <source>
        <dbReference type="SAM" id="Phobius"/>
    </source>
</evidence>
<dbReference type="SUPFAM" id="SSF47384">
    <property type="entry name" value="Homodimeric domain of signal transducing histidine kinase"/>
    <property type="match status" value="1"/>
</dbReference>
<dbReference type="Gene3D" id="1.10.287.130">
    <property type="match status" value="1"/>
</dbReference>
<feature type="compositionally biased region" description="Basic and acidic residues" evidence="11">
    <location>
        <begin position="548"/>
        <end position="564"/>
    </location>
</feature>
<feature type="transmembrane region" description="Helical" evidence="12">
    <location>
        <begin position="292"/>
        <end position="312"/>
    </location>
</feature>
<dbReference type="InterPro" id="IPR007895">
    <property type="entry name" value="MASE1"/>
</dbReference>
<dbReference type="InterPro" id="IPR036097">
    <property type="entry name" value="HisK_dim/P_sf"/>
</dbReference>
<evidence type="ECO:0000313" key="15">
    <source>
        <dbReference type="Proteomes" id="UP000602442"/>
    </source>
</evidence>
<evidence type="ECO:0000256" key="3">
    <source>
        <dbReference type="ARBA" id="ARBA00012438"/>
    </source>
</evidence>
<dbReference type="Proteomes" id="UP000602442">
    <property type="component" value="Unassembled WGS sequence"/>
</dbReference>
<evidence type="ECO:0000256" key="4">
    <source>
        <dbReference type="ARBA" id="ARBA00022475"/>
    </source>
</evidence>
<feature type="transmembrane region" description="Helical" evidence="12">
    <location>
        <begin position="143"/>
        <end position="165"/>
    </location>
</feature>
<comment type="caution">
    <text evidence="14">The sequence shown here is derived from an EMBL/GenBank/DDBJ whole genome shotgun (WGS) entry which is preliminary data.</text>
</comment>
<keyword evidence="9 12" id="KW-1133">Transmembrane helix</keyword>
<feature type="transmembrane region" description="Helical" evidence="12">
    <location>
        <begin position="108"/>
        <end position="131"/>
    </location>
</feature>
<feature type="transmembrane region" description="Helical" evidence="12">
    <location>
        <begin position="31"/>
        <end position="53"/>
    </location>
</feature>
<dbReference type="SMART" id="SM00387">
    <property type="entry name" value="HATPase_c"/>
    <property type="match status" value="1"/>
</dbReference>
<evidence type="ECO:0000256" key="6">
    <source>
        <dbReference type="ARBA" id="ARBA00022679"/>
    </source>
</evidence>
<evidence type="ECO:0000256" key="11">
    <source>
        <dbReference type="SAM" id="MobiDB-lite"/>
    </source>
</evidence>
<proteinExistence type="predicted"/>
<keyword evidence="15" id="KW-1185">Reference proteome</keyword>
<dbReference type="Pfam" id="PF02518">
    <property type="entry name" value="HATPase_c"/>
    <property type="match status" value="1"/>
</dbReference>
<accession>A0ABS0N1X0</accession>
<evidence type="ECO:0000256" key="10">
    <source>
        <dbReference type="ARBA" id="ARBA00023136"/>
    </source>
</evidence>
<dbReference type="RefSeq" id="WP_197920555.1">
    <property type="nucleotide sequence ID" value="NZ_CAWPTA010000006.1"/>
</dbReference>
<keyword evidence="5" id="KW-0597">Phosphoprotein</keyword>
<dbReference type="PROSITE" id="PS50109">
    <property type="entry name" value="HIS_KIN"/>
    <property type="match status" value="1"/>
</dbReference>
<dbReference type="InterPro" id="IPR003594">
    <property type="entry name" value="HATPase_dom"/>
</dbReference>
<evidence type="ECO:0000256" key="2">
    <source>
        <dbReference type="ARBA" id="ARBA00004651"/>
    </source>
</evidence>
<gene>
    <name evidence="14" type="ORF">I5L03_04900</name>
</gene>
<dbReference type="SMART" id="SM00388">
    <property type="entry name" value="HisKA"/>
    <property type="match status" value="1"/>
</dbReference>
<keyword evidence="6" id="KW-0808">Transferase</keyword>
<keyword evidence="7 12" id="KW-0812">Transmembrane</keyword>
<keyword evidence="4" id="KW-1003">Cell membrane</keyword>
<dbReference type="InterPro" id="IPR005467">
    <property type="entry name" value="His_kinase_dom"/>
</dbReference>
<comment type="catalytic activity">
    <reaction evidence="1">
        <text>ATP + protein L-histidine = ADP + protein N-phospho-L-histidine.</text>
        <dbReference type="EC" id="2.7.13.3"/>
    </reaction>
</comment>
<sequence length="593" mass="64155">MGVHSPIIRTGRGMPRAAPAVARPIERSQHLLRLVLIAALVFVGFGLLASFGISLTRESGRIAAVWMPNAALLVVLLHSRERDLPVLMLSAFAGNIAANLHAGDPLLFAAGLGLANQIEVLIVLYGMQRFALKDHDFTGAREILTYTGIATVAASCSGLVASLSIAPNGLAALWSMWIVWMRADALGLLLIVPAGCILIDAWKRRHQLTRAKLGEALLIIAFGTAVSLYTFWQTDYPFLFLDAPLVILYAMRLGPVGNSIAIINLALVAVIATSLGRGPINLVDGTVSEKAMVLQLFLVSSFAVGLPIASLLRHKVEAAEAKSRFLASMSHEIRTPMNGVIGFTDLLLQTRLDPQQREYVEHIANSGGSMTRLLNDILDFAKIESGQMVLEEQDFDLHRVLLESADMFRGSAQKKGLVITSDIDPSVPRFVHGDPFRLRQVLLNLIGNAVKFTDDGEVGLRARTLGEQLHIAVSDTGIGVPVEHLDRIFGLFEQADQGTARRFGGSGLGLAISADLVRLMGGAISVKSGVSVGSTFTITVPLREAERPAKEWRENDRDHVDHVHSSAPPRFNNSAADIDQWPSASSQRIPKSR</sequence>
<dbReference type="CDD" id="cd16922">
    <property type="entry name" value="HATPase_EvgS-ArcB-TorS-like"/>
    <property type="match status" value="1"/>
</dbReference>
<keyword evidence="8" id="KW-0418">Kinase</keyword>
<reference evidence="14 15" key="1">
    <citation type="submission" date="2020-11" db="EMBL/GenBank/DDBJ databases">
        <title>Erythrobacter sediminis sp. nov., a marine bacterium from a tidal flat of Garorim Bay.</title>
        <authorList>
            <person name="Kim D."/>
            <person name="Yoo Y."/>
            <person name="Kim J.-J."/>
        </authorList>
    </citation>
    <scope>NUCLEOTIDE SEQUENCE [LARGE SCALE GENOMIC DNA]</scope>
    <source>
        <strain evidence="14 15">JGD-13</strain>
    </source>
</reference>
<evidence type="ECO:0000256" key="8">
    <source>
        <dbReference type="ARBA" id="ARBA00022777"/>
    </source>
</evidence>
<dbReference type="PANTHER" id="PTHR43047">
    <property type="entry name" value="TWO-COMPONENT HISTIDINE PROTEIN KINASE"/>
    <property type="match status" value="1"/>
</dbReference>
<feature type="domain" description="Histidine kinase" evidence="13">
    <location>
        <begin position="328"/>
        <end position="544"/>
    </location>
</feature>
<feature type="region of interest" description="Disordered" evidence="11">
    <location>
        <begin position="548"/>
        <end position="593"/>
    </location>
</feature>
<feature type="transmembrane region" description="Helical" evidence="12">
    <location>
        <begin position="213"/>
        <end position="232"/>
    </location>
</feature>
<evidence type="ECO:0000256" key="1">
    <source>
        <dbReference type="ARBA" id="ARBA00000085"/>
    </source>
</evidence>
<evidence type="ECO:0000259" key="13">
    <source>
        <dbReference type="PROSITE" id="PS50109"/>
    </source>
</evidence>
<dbReference type="CDD" id="cd00082">
    <property type="entry name" value="HisKA"/>
    <property type="match status" value="1"/>
</dbReference>
<comment type="subcellular location">
    <subcellularLocation>
        <location evidence="2">Cell membrane</location>
        <topology evidence="2">Multi-pass membrane protein</topology>
    </subcellularLocation>
</comment>
<dbReference type="Pfam" id="PF05231">
    <property type="entry name" value="MASE1"/>
    <property type="match status" value="1"/>
</dbReference>
<feature type="compositionally biased region" description="Polar residues" evidence="11">
    <location>
        <begin position="582"/>
        <end position="593"/>
    </location>
</feature>
<dbReference type="PRINTS" id="PR00344">
    <property type="entry name" value="BCTRLSENSOR"/>
</dbReference>
<dbReference type="Pfam" id="PF00512">
    <property type="entry name" value="HisKA"/>
    <property type="match status" value="1"/>
</dbReference>
<evidence type="ECO:0000313" key="14">
    <source>
        <dbReference type="EMBL" id="MBH5321918.1"/>
    </source>
</evidence>
<dbReference type="EC" id="2.7.13.3" evidence="3"/>
<dbReference type="Gene3D" id="3.30.565.10">
    <property type="entry name" value="Histidine kinase-like ATPase, C-terminal domain"/>
    <property type="match status" value="1"/>
</dbReference>
<name>A0ABS0N1X0_9SPHN</name>
<keyword evidence="10 12" id="KW-0472">Membrane</keyword>
<organism evidence="14 15">
    <name type="scientific">Aurantiacibacter sediminis</name>
    <dbReference type="NCBI Taxonomy" id="2793064"/>
    <lineage>
        <taxon>Bacteria</taxon>
        <taxon>Pseudomonadati</taxon>
        <taxon>Pseudomonadota</taxon>
        <taxon>Alphaproteobacteria</taxon>
        <taxon>Sphingomonadales</taxon>
        <taxon>Erythrobacteraceae</taxon>
        <taxon>Aurantiacibacter</taxon>
    </lineage>
</organism>
<dbReference type="InterPro" id="IPR004358">
    <property type="entry name" value="Sig_transdc_His_kin-like_C"/>
</dbReference>
<dbReference type="InterPro" id="IPR036890">
    <property type="entry name" value="HATPase_C_sf"/>
</dbReference>
<dbReference type="EMBL" id="JAEANY010000001">
    <property type="protein sequence ID" value="MBH5321918.1"/>
    <property type="molecule type" value="Genomic_DNA"/>
</dbReference>
<dbReference type="InterPro" id="IPR003661">
    <property type="entry name" value="HisK_dim/P_dom"/>
</dbReference>
<feature type="transmembrane region" description="Helical" evidence="12">
    <location>
        <begin position="177"/>
        <end position="201"/>
    </location>
</feature>
<evidence type="ECO:0000256" key="9">
    <source>
        <dbReference type="ARBA" id="ARBA00022989"/>
    </source>
</evidence>
<evidence type="ECO:0000256" key="5">
    <source>
        <dbReference type="ARBA" id="ARBA00022553"/>
    </source>
</evidence>
<evidence type="ECO:0000256" key="7">
    <source>
        <dbReference type="ARBA" id="ARBA00022692"/>
    </source>
</evidence>
<protein>
    <recommendedName>
        <fullName evidence="3">histidine kinase</fullName>
        <ecNumber evidence="3">2.7.13.3</ecNumber>
    </recommendedName>
</protein>